<feature type="signal peptide" evidence="2">
    <location>
        <begin position="1"/>
        <end position="23"/>
    </location>
</feature>
<evidence type="ECO:0000256" key="1">
    <source>
        <dbReference type="SAM" id="MobiDB-lite"/>
    </source>
</evidence>
<dbReference type="RefSeq" id="WP_196988948.1">
    <property type="nucleotide sequence ID" value="NZ_JADWYR010000001.1"/>
</dbReference>
<keyword evidence="4" id="KW-1185">Reference proteome</keyword>
<feature type="region of interest" description="Disordered" evidence="1">
    <location>
        <begin position="554"/>
        <end position="579"/>
    </location>
</feature>
<dbReference type="EMBL" id="JADWYR010000001">
    <property type="protein sequence ID" value="MBG9374859.1"/>
    <property type="molecule type" value="Genomic_DNA"/>
</dbReference>
<gene>
    <name evidence="3" type="ORF">I5907_01320</name>
</gene>
<evidence type="ECO:0000313" key="4">
    <source>
        <dbReference type="Proteomes" id="UP000628448"/>
    </source>
</evidence>
<comment type="caution">
    <text evidence="3">The sequence shown here is derived from an EMBL/GenBank/DDBJ whole genome shotgun (WGS) entry which is preliminary data.</text>
</comment>
<accession>A0A931E5P3</accession>
<evidence type="ECO:0000256" key="2">
    <source>
        <dbReference type="SAM" id="SignalP"/>
    </source>
</evidence>
<dbReference type="SUPFAM" id="SSF81901">
    <property type="entry name" value="HCP-like"/>
    <property type="match status" value="1"/>
</dbReference>
<feature type="compositionally biased region" description="Acidic residues" evidence="1">
    <location>
        <begin position="561"/>
        <end position="572"/>
    </location>
</feature>
<evidence type="ECO:0000313" key="3">
    <source>
        <dbReference type="EMBL" id="MBG9374859.1"/>
    </source>
</evidence>
<dbReference type="SUPFAM" id="SSF48452">
    <property type="entry name" value="TPR-like"/>
    <property type="match status" value="1"/>
</dbReference>
<evidence type="ECO:0008006" key="5">
    <source>
        <dbReference type="Google" id="ProtNLM"/>
    </source>
</evidence>
<sequence length="988" mass="111338">MRKSLLNIFLTVIPAIFSLTVFAQPGTTVELDKPKQYENRKLTSEKTGEKKFKYPKRLYQNTITHYNYYFNAANKLNEIVAGAKQSFRDDYTKLLPFYNYSLDVTAASGELDSVIYKCNAGILLHDLRNDWIDNLYLTLGKAYFYRKNFDSASQVFRFINYAWAPKEEGNYDIPVGSNLTNNGVFSVANKENNSILKKAFSTPGSRNETLLWLARNYIETENYGEAGSLLEILQQDALFPERLKPELHELVAYWNYRQGLSDSTAANLIKALGTAAAGFEKARMEFLIAQLYERIDSTTKAIDWYGRSAAHTTDPIMEVYANLNSIRASGSKDEAVLKEKLENLQKMARRDKYYGYRDIIYYALAQVEIDLRKDSAAVEMLKRSIKFNTPENPEQKSKSFLLMADLSYNLGRYVDAKNYYDSVETAVIADDNELNRIDERKAALSVIAANIRDINHEDSLQQVAAMPKDKRDALIRKTVRTLRKQQGLSEEPELSTNPAVQQTVAADLFGAANKDSKDWYFNNLQLKSQGANQFKATWGTRPNTDNWRRLAGIRLNKPEDGEGDEESADDADSSNLAAGGTTSLTDSLGEITFESLSALLPLTEEKLAASKAKEAEALFQNALTFQDKLEDYPAAIKTYLNLLDSSPGTKDKEQALFGLFYCYNKTGDKAAAAAIKNTLIKNFPEGDFTAKLNNIGAAKPAKEEEPATKQYKEIYDMFLSGDFEKAEAAKVVADSLYGNSYWTPQLLYIESVYYVSKKQDSVAIDRLSNLQNLYAQTPLAEKAATMIDVLSRRKEIETYLTNLDIKRYEEDEAPVIDLSPSTTVKQKEVSTKTDSVVSKPITQVAKPNIDTTTKVVAPVIKKYEFNAKDPQYVVVLLDKVAPVFINEAKNAFDKYNKVNFYNQKLAITTSPIDDRYNLVLIGPFTDAAIAVEYVDKVKPVTGSRIIPWLTADKYTYSIISESNLALMKEIKDVDSYKQLIEKTLPGKF</sequence>
<reference evidence="3" key="1">
    <citation type="submission" date="2020-11" db="EMBL/GenBank/DDBJ databases">
        <title>Bacterial whole genome sequence for Panacibacter sp. DH6.</title>
        <authorList>
            <person name="Le V."/>
            <person name="Ko S."/>
            <person name="Ahn C.-Y."/>
            <person name="Oh H.-M."/>
        </authorList>
    </citation>
    <scope>NUCLEOTIDE SEQUENCE</scope>
    <source>
        <strain evidence="3">DH6</strain>
    </source>
</reference>
<organism evidence="3 4">
    <name type="scientific">Panacibacter microcysteis</name>
    <dbReference type="NCBI Taxonomy" id="2793269"/>
    <lineage>
        <taxon>Bacteria</taxon>
        <taxon>Pseudomonadati</taxon>
        <taxon>Bacteroidota</taxon>
        <taxon>Chitinophagia</taxon>
        <taxon>Chitinophagales</taxon>
        <taxon>Chitinophagaceae</taxon>
        <taxon>Panacibacter</taxon>
    </lineage>
</organism>
<keyword evidence="2" id="KW-0732">Signal</keyword>
<dbReference type="InterPro" id="IPR011990">
    <property type="entry name" value="TPR-like_helical_dom_sf"/>
</dbReference>
<proteinExistence type="predicted"/>
<dbReference type="Proteomes" id="UP000628448">
    <property type="component" value="Unassembled WGS sequence"/>
</dbReference>
<dbReference type="AlphaFoldDB" id="A0A931E5P3"/>
<feature type="chain" id="PRO_5037748986" description="Tetratricopeptide repeat protein" evidence="2">
    <location>
        <begin position="24"/>
        <end position="988"/>
    </location>
</feature>
<protein>
    <recommendedName>
        <fullName evidence="5">Tetratricopeptide repeat protein</fullName>
    </recommendedName>
</protein>
<name>A0A931E5P3_9BACT</name>
<dbReference type="Gene3D" id="1.25.40.10">
    <property type="entry name" value="Tetratricopeptide repeat domain"/>
    <property type="match status" value="2"/>
</dbReference>